<organism evidence="1 2">
    <name type="scientific">Candidatus Filomicrobium marinum</name>
    <dbReference type="NCBI Taxonomy" id="1608628"/>
    <lineage>
        <taxon>Bacteria</taxon>
        <taxon>Pseudomonadati</taxon>
        <taxon>Pseudomonadota</taxon>
        <taxon>Alphaproteobacteria</taxon>
        <taxon>Hyphomicrobiales</taxon>
        <taxon>Hyphomicrobiaceae</taxon>
        <taxon>Filomicrobium</taxon>
    </lineage>
</organism>
<dbReference type="Proteomes" id="UP000033187">
    <property type="component" value="Chromosome 1"/>
</dbReference>
<protein>
    <submittedName>
        <fullName evidence="1">Uncharacterized protein</fullName>
    </submittedName>
</protein>
<dbReference type="AlphaFoldDB" id="A0A0D6JA79"/>
<evidence type="ECO:0000313" key="2">
    <source>
        <dbReference type="Proteomes" id="UP000033187"/>
    </source>
</evidence>
<accession>A0A0D6JA79</accession>
<gene>
    <name evidence="1" type="ORF">YBN1229_v1_0317</name>
</gene>
<evidence type="ECO:0000313" key="1">
    <source>
        <dbReference type="EMBL" id="CPR15346.1"/>
    </source>
</evidence>
<sequence>MKAEVSVRENVGLPSAPELLMAIAHGPQQRKKNPYLMLICHGIFVAELSSIASQLHMLDQSCSHKAL</sequence>
<proteinExistence type="predicted"/>
<name>A0A0D6JA79_9HYPH</name>
<dbReference type="EMBL" id="LN829119">
    <property type="protein sequence ID" value="CPR15346.1"/>
    <property type="molecule type" value="Genomic_DNA"/>
</dbReference>
<keyword evidence="2" id="KW-1185">Reference proteome</keyword>
<reference evidence="2" key="1">
    <citation type="submission" date="2015-02" db="EMBL/GenBank/DDBJ databases">
        <authorList>
            <person name="Chooi Y.-H."/>
        </authorList>
    </citation>
    <scope>NUCLEOTIDE SEQUENCE [LARGE SCALE GENOMIC DNA]</scope>
    <source>
        <strain evidence="2">strain Y</strain>
    </source>
</reference>
<dbReference type="KEGG" id="fil:BN1229_v1_0312"/>
<dbReference type="KEGG" id="fiy:BN1229_v1_0317"/>